<dbReference type="EMBL" id="AC108472">
    <property type="status" value="NOT_ANNOTATED_CDS"/>
    <property type="molecule type" value="Genomic_DNA"/>
</dbReference>
<dbReference type="HGNC" id="HGNC:24098">
    <property type="gene designation" value="SORBS2"/>
</dbReference>
<dbReference type="ChiTaRS" id="SORBS2">
    <property type="organism name" value="human"/>
</dbReference>
<dbReference type="EMBL" id="AC096659">
    <property type="status" value="NOT_ANNOTATED_CDS"/>
    <property type="molecule type" value="Genomic_DNA"/>
</dbReference>
<reference evidence="1 2" key="2">
    <citation type="journal article" date="2004" name="Nature">
        <title>Finishing the euchromatic sequence of the human genome.</title>
        <authorList>
            <consortium name="International Human Genome Sequencing Consortium"/>
        </authorList>
    </citation>
    <scope>NUCLEOTIDE SEQUENCE [LARGE SCALE GENOMIC DNA]</scope>
</reference>
<dbReference type="EMBL" id="AC104805">
    <property type="status" value="NOT_ANNOTATED_CDS"/>
    <property type="molecule type" value="Genomic_DNA"/>
</dbReference>
<feature type="non-terminal residue" evidence="1">
    <location>
        <position position="9"/>
    </location>
</feature>
<sequence length="9" mass="1178">MSYYQRPFS</sequence>
<reference evidence="1" key="4">
    <citation type="submission" date="2025-08" db="UniProtKB">
        <authorList>
            <consortium name="Ensembl"/>
        </authorList>
    </citation>
    <scope>IDENTIFICATION</scope>
</reference>
<name>A0A1D5RMN3_HUMAN</name>
<protein>
    <submittedName>
        <fullName evidence="1">Sorbin and SH3 domain containing 2</fullName>
    </submittedName>
</protein>
<evidence type="ECO:0000313" key="1">
    <source>
        <dbReference type="Ensembl" id="ENSP00000377158.2"/>
    </source>
</evidence>
<keyword evidence="2" id="KW-1185">Reference proteome</keyword>
<gene>
    <name evidence="1" type="primary">SORBS2</name>
</gene>
<dbReference type="ExpressionAtlas" id="A0A1D5RMN3">
    <property type="expression patterns" value="baseline and differential"/>
</dbReference>
<proteinExistence type="predicted"/>
<dbReference type="Proteomes" id="UP000005640">
    <property type="component" value="Chromosome 4"/>
</dbReference>
<dbReference type="Bgee" id="ENSG00000154556">
    <property type="expression patterns" value="Expressed in heart right ventricle and 207 other cell types or tissues"/>
</dbReference>
<dbReference type="Antibodypedia" id="28990">
    <property type="antibodies" value="113 antibodies from 25 providers"/>
</dbReference>
<reference evidence="1 2" key="1">
    <citation type="journal article" date="2001" name="Nature">
        <title>Initial sequencing and analysis of the human genome.</title>
        <authorList>
            <consortium name="International Human Genome Sequencing Consortium"/>
            <person name="Lander E.S."/>
            <person name="Linton L.M."/>
            <person name="Birren B."/>
            <person name="Nusbaum C."/>
            <person name="Zody M.C."/>
            <person name="Baldwin J."/>
            <person name="Devon K."/>
            <person name="Dewar K."/>
            <person name="Doyle M."/>
            <person name="FitzHugh W."/>
            <person name="Funke R."/>
            <person name="Gage D."/>
            <person name="Harris K."/>
            <person name="Heaford A."/>
            <person name="Howland J."/>
            <person name="Kann L."/>
            <person name="Lehoczky J."/>
            <person name="LeVine R."/>
            <person name="McEwan P."/>
            <person name="McKernan K."/>
            <person name="Meldrim J."/>
            <person name="Mesirov J.P."/>
            <person name="Miranda C."/>
            <person name="Morris W."/>
            <person name="Naylor J."/>
            <person name="Raymond C."/>
            <person name="Rosetti M."/>
            <person name="Santos R."/>
            <person name="Sheridan A."/>
            <person name="Sougnez C."/>
            <person name="Stange-Thomann N."/>
            <person name="Stojanovic N."/>
            <person name="Subramanian A."/>
            <person name="Wyman D."/>
            <person name="Rogers J."/>
            <person name="Sulston J."/>
            <person name="Ainscough R."/>
            <person name="Beck S."/>
            <person name="Bentley D."/>
            <person name="Burton J."/>
            <person name="Clee C."/>
            <person name="Carter N."/>
            <person name="Coulson A."/>
            <person name="Deadman R."/>
            <person name="Deloukas P."/>
            <person name="Dunham A."/>
            <person name="Dunham I."/>
            <person name="Durbin R."/>
            <person name="French L."/>
            <person name="Grafham D."/>
            <person name="Gregory S."/>
            <person name="Hubbard T."/>
            <person name="Humphray S."/>
            <person name="Hunt A."/>
            <person name="Jones M."/>
            <person name="Lloyd C."/>
            <person name="McMurray A."/>
            <person name="Matthews L."/>
            <person name="Mercer S."/>
            <person name="Milne S."/>
            <person name="Mullikin J.C."/>
            <person name="Mungall A."/>
            <person name="Plumb R."/>
            <person name="Ross M."/>
            <person name="Shownkeen R."/>
            <person name="Sims S."/>
            <person name="Waterston R.H."/>
            <person name="Wilson R.K."/>
            <person name="Hillier L.W."/>
            <person name="McPherson J.D."/>
            <person name="Marra M.A."/>
            <person name="Mardis E.R."/>
            <person name="Fulton L.A."/>
            <person name="Chinwalla A.T."/>
            <person name="Pepin K.H."/>
            <person name="Gish W.R."/>
            <person name="Chissoe S.L."/>
            <person name="Wendl M.C."/>
            <person name="Delehaunty K.D."/>
            <person name="Miner T.L."/>
            <person name="Delehaunty A."/>
            <person name="Kramer J.B."/>
            <person name="Cook L.L."/>
            <person name="Fulton R.S."/>
            <person name="Johnson D.L."/>
            <person name="Minx P.J."/>
            <person name="Clifton S.W."/>
            <person name="Hawkins T."/>
            <person name="Branscomb E."/>
            <person name="Predki P."/>
            <person name="Richardson P."/>
            <person name="Wenning S."/>
            <person name="Slezak T."/>
            <person name="Doggett N."/>
            <person name="Cheng J.F."/>
            <person name="Olsen A."/>
            <person name="Lucas S."/>
            <person name="Elkin C."/>
            <person name="Uberbacher E."/>
            <person name="Frazier M."/>
            <person name="Gibbs R.A."/>
            <person name="Muzny D.M."/>
            <person name="Scherer S.E."/>
            <person name="Bouck J.B."/>
            <person name="Sodergren E.J."/>
            <person name="Worley K.C."/>
            <person name="Rives C.M."/>
            <person name="Gorrell J.H."/>
            <person name="Metzker M.L."/>
            <person name="Naylor S.L."/>
            <person name="Kucherlapati R.S."/>
            <person name="Nelson D.L."/>
            <person name="Weinstock G.M."/>
            <person name="Sakaki Y."/>
            <person name="Fujiyama A."/>
            <person name="Hattori M."/>
            <person name="Yada T."/>
            <person name="Toyoda A."/>
            <person name="Itoh T."/>
            <person name="Kawagoe C."/>
            <person name="Watanabe H."/>
            <person name="Totoki Y."/>
            <person name="Taylor T."/>
            <person name="Weissenbach J."/>
            <person name="Heilig R."/>
            <person name="Saurin W."/>
            <person name="Artiguenave F."/>
            <person name="Brottier P."/>
            <person name="Bruls T."/>
            <person name="Pelletier E."/>
            <person name="Robert C."/>
            <person name="Wincker P."/>
            <person name="Smith D.R."/>
            <person name="Doucette-Stamm L."/>
            <person name="Rubenfield M."/>
            <person name="Weinstock K."/>
            <person name="Lee H.M."/>
            <person name="Dubois J."/>
            <person name="Rosenthal A."/>
            <person name="Platzer M."/>
            <person name="Nyakatura G."/>
            <person name="Taudien S."/>
            <person name="Rump A."/>
            <person name="Yang H."/>
            <person name="Yu J."/>
            <person name="Wang J."/>
            <person name="Huang G."/>
            <person name="Gu J."/>
            <person name="Hood L."/>
            <person name="Rowen L."/>
            <person name="Madan A."/>
            <person name="Qin S."/>
            <person name="Davis R.W."/>
            <person name="Federspiel N.A."/>
            <person name="Abola A.P."/>
            <person name="Proctor M.J."/>
            <person name="Myers R.M."/>
            <person name="Schmutz J."/>
            <person name="Dickson M."/>
            <person name="Grimwood J."/>
            <person name="Cox D.R."/>
            <person name="Olson M.V."/>
            <person name="Kaul R."/>
            <person name="Raymond C."/>
            <person name="Shimizu N."/>
            <person name="Kawasaki K."/>
            <person name="Minoshima S."/>
            <person name="Evans G.A."/>
            <person name="Athanasiou M."/>
            <person name="Schultz R."/>
            <person name="Roe B.A."/>
            <person name="Chen F."/>
            <person name="Pan H."/>
            <person name="Ramser J."/>
            <person name="Lehrach H."/>
            <person name="Reinhardt R."/>
            <person name="McCombie W.R."/>
            <person name="de la Bastide M."/>
            <person name="Dedhia N."/>
            <person name="Blocker H."/>
            <person name="Hornischer K."/>
            <person name="Nordsiek G."/>
            <person name="Agarwala R."/>
            <person name="Aravind L."/>
            <person name="Bailey J.A."/>
            <person name="Bateman A."/>
            <person name="Batzoglou S."/>
            <person name="Birney E."/>
            <person name="Bork P."/>
            <person name="Brown D.G."/>
            <person name="Burge C.B."/>
            <person name="Cerutti L."/>
            <person name="Chen H.C."/>
            <person name="Church D."/>
            <person name="Clamp M."/>
            <person name="Copley R.R."/>
            <person name="Doerks T."/>
            <person name="Eddy S.R."/>
            <person name="Eichler E.E."/>
            <person name="Furey T.S."/>
            <person name="Galagan J."/>
            <person name="Gilbert J.G."/>
            <person name="Harmon C."/>
            <person name="Hayashizaki Y."/>
            <person name="Haussler D."/>
            <person name="Hermjakob H."/>
            <person name="Hokamp K."/>
            <person name="Jang W."/>
            <person name="Johnson L.S."/>
            <person name="Jones T.A."/>
            <person name="Kasif S."/>
            <person name="Kaspryzk A."/>
            <person name="Kennedy S."/>
            <person name="Kent W.J."/>
            <person name="Kitts P."/>
            <person name="Koonin E.V."/>
            <person name="Korf I."/>
            <person name="Kulp D."/>
            <person name="Lancet D."/>
            <person name="Lowe T.M."/>
            <person name="McLysaght A."/>
            <person name="Mikkelsen T."/>
            <person name="Moran J.V."/>
            <person name="Mulder N."/>
            <person name="Pollara V.J."/>
            <person name="Ponting C.P."/>
            <person name="Schuler G."/>
            <person name="Schultz J."/>
            <person name="Slater G."/>
            <person name="Smit A.F."/>
            <person name="Stupka E."/>
            <person name="Szustakowski J."/>
            <person name="Thierry-Mieg D."/>
            <person name="Thierry-Mieg J."/>
            <person name="Wagner L."/>
            <person name="Wallis J."/>
            <person name="Wheeler R."/>
            <person name="Williams A."/>
            <person name="Wolf Y.I."/>
            <person name="Wolfe K.H."/>
            <person name="Yang S.P."/>
            <person name="Yeh R.F."/>
            <person name="Collins F."/>
            <person name="Guyer M.S."/>
            <person name="Peterson J."/>
            <person name="Felsenfeld A."/>
            <person name="Wetterstrand K.A."/>
            <person name="Patrinos A."/>
            <person name="Morgan M.J."/>
            <person name="de Jong P."/>
            <person name="Catanese J.J."/>
            <person name="Osoegawa K."/>
            <person name="Shizuya H."/>
            <person name="Choi S."/>
            <person name="Chen Y.J."/>
        </authorList>
    </citation>
    <scope>NUCLEOTIDE SEQUENCE [LARGE SCALE GENOMIC DNA]</scope>
</reference>
<reference evidence="1 2" key="3">
    <citation type="journal article" date="2005" name="Nature">
        <title>Generation and annotation of the DNA sequences of human chromosomes 2 and 4.</title>
        <authorList>
            <person name="Hillier L.W."/>
            <person name="Graves T.A."/>
            <person name="Fulton R.S."/>
            <person name="Fulton L.A."/>
            <person name="Pepin K.H."/>
            <person name="Minx P."/>
            <person name="Wagner-McPherson C."/>
            <person name="Layman D."/>
            <person name="Wylie K."/>
            <person name="Sekhon M."/>
            <person name="Becker M.C."/>
            <person name="Fewell G.A."/>
            <person name="Delehaunty K.D."/>
            <person name="Miner T.L."/>
            <person name="Nash W.E."/>
            <person name="Kremitzki C."/>
            <person name="Oddy L."/>
            <person name="Du H."/>
            <person name="Sun H."/>
            <person name="Bradshaw-Cordum H."/>
            <person name="Ali J."/>
            <person name="Carter J."/>
            <person name="Cordes M."/>
            <person name="Harris A."/>
            <person name="Isak A."/>
            <person name="van Brunt A."/>
            <person name="Nguyen C."/>
            <person name="Du F."/>
            <person name="Courtney L."/>
            <person name="Kalicki J."/>
            <person name="Ozersky P."/>
            <person name="Abbott S."/>
            <person name="Armstrong J."/>
            <person name="Belter E.A."/>
            <person name="Caruso L."/>
            <person name="Cedroni M."/>
            <person name="Cotton M."/>
            <person name="Davidson T."/>
            <person name="Desai A."/>
            <person name="Elliott G."/>
            <person name="Erb T."/>
            <person name="Fronick C."/>
            <person name="Gaige T."/>
            <person name="Haakenson W."/>
            <person name="Haglund K."/>
            <person name="Holmes A."/>
            <person name="Harkins R."/>
            <person name="Kim K."/>
            <person name="Kruchowski S.S."/>
            <person name="Strong C.M."/>
            <person name="Grewal N."/>
            <person name="Goyea E."/>
            <person name="Hou S."/>
            <person name="Levy A."/>
            <person name="Martinka S."/>
            <person name="Mead K."/>
            <person name="McLellan M.D."/>
            <person name="Meyer R."/>
            <person name="Randall-Maher J."/>
            <person name="Tomlinson C."/>
            <person name="Dauphin-Kohlberg S."/>
            <person name="Kozlowicz-Reilly A."/>
            <person name="Shah N."/>
            <person name="Swearengen-Shahid S."/>
            <person name="Snider J."/>
            <person name="Strong J.T."/>
            <person name="Thompson J."/>
            <person name="Yoakum M."/>
            <person name="Leonard S."/>
            <person name="Pearman C."/>
            <person name="Trani L."/>
            <person name="Radionenko M."/>
            <person name="Waligorski J.E."/>
            <person name="Wang C."/>
            <person name="Rock S.M."/>
            <person name="Tin-Wollam A.M."/>
            <person name="Maupin R."/>
            <person name="Latreille P."/>
            <person name="Wendl M.C."/>
            <person name="Yang S.P."/>
            <person name="Pohl C."/>
            <person name="Wallis J.W."/>
            <person name="Spieth J."/>
            <person name="Bieri T.A."/>
            <person name="Berkowicz N."/>
            <person name="Nelson J.O."/>
            <person name="Osborne J."/>
            <person name="Ding L."/>
            <person name="Meyer R."/>
            <person name="Sabo A."/>
            <person name="Shotland Y."/>
            <person name="Sinha P."/>
            <person name="Wohldmann P.E."/>
            <person name="Cook L.L."/>
            <person name="Hickenbotham M.T."/>
            <person name="Eldred J."/>
            <person name="Williams D."/>
            <person name="Jones T.A."/>
            <person name="She X."/>
            <person name="Ciccarelli F.D."/>
            <person name="Izaurralde E."/>
            <person name="Taylor J."/>
            <person name="Schmutz J."/>
            <person name="Myers R.M."/>
            <person name="Cox D.R."/>
            <person name="Huang X."/>
            <person name="McPherson J.D."/>
            <person name="Mardis E.R."/>
            <person name="Clifton S.W."/>
            <person name="Warren W.C."/>
            <person name="Chinwalla A.T."/>
            <person name="Eddy S.R."/>
            <person name="Marra M.A."/>
            <person name="Ovcharenko I."/>
            <person name="Furey T.S."/>
            <person name="Miller W."/>
            <person name="Eichler E.E."/>
            <person name="Bork P."/>
            <person name="Suyama M."/>
            <person name="Torrents D."/>
            <person name="Waterston R.H."/>
            <person name="Wilson R.K."/>
        </authorList>
    </citation>
    <scope>NUCLEOTIDE SEQUENCE [LARGE SCALE GENOMIC DNA]</scope>
</reference>
<dbReference type="EMBL" id="AC093797">
    <property type="status" value="NOT_ANNOTATED_CDS"/>
    <property type="molecule type" value="Genomic_DNA"/>
</dbReference>
<reference evidence="1" key="5">
    <citation type="submission" date="2025-09" db="UniProtKB">
        <authorList>
            <consortium name="Ensembl"/>
        </authorList>
    </citation>
    <scope>IDENTIFICATION</scope>
</reference>
<dbReference type="Ensembl" id="ENST00000393523.6">
    <property type="protein sequence ID" value="ENSP00000377158.2"/>
    <property type="gene ID" value="ENSG00000154556.21"/>
</dbReference>
<dbReference type="Ensembl" id="ENST00000393523.6">
    <property type="protein sequence ID" value="ENSP00000377158.2"/>
    <property type="gene ID" value="ENSG00000154556.20"/>
</dbReference>
<evidence type="ECO:0000313" key="2">
    <source>
        <dbReference type="Proteomes" id="UP000005640"/>
    </source>
</evidence>
<organism evidence="1 2">
    <name type="scientific">Homo sapiens</name>
    <name type="common">Human</name>
    <dbReference type="NCBI Taxonomy" id="9606"/>
    <lineage>
        <taxon>Eukaryota</taxon>
        <taxon>Metazoa</taxon>
        <taxon>Chordata</taxon>
        <taxon>Craniata</taxon>
        <taxon>Vertebrata</taxon>
        <taxon>Euteleostomi</taxon>
        <taxon>Mammalia</taxon>
        <taxon>Eutheria</taxon>
        <taxon>Euarchontoglires</taxon>
        <taxon>Primates</taxon>
        <taxon>Haplorrhini</taxon>
        <taxon>Catarrhini</taxon>
        <taxon>Hominidae</taxon>
        <taxon>Homo</taxon>
    </lineage>
</organism>
<accession>A0A1D5RMN3</accession>
<dbReference type="GeneTree" id="ENSGT00940000157056"/>
<dbReference type="OrthoDB" id="73680at2759"/>
<dbReference type="OpenTargets" id="ENSG00000154556"/>
<dbReference type="VEuPathDB" id="HostDB:ENSG00000154556"/>